<dbReference type="GO" id="GO:0071949">
    <property type="term" value="F:FAD binding"/>
    <property type="evidence" value="ECO:0007669"/>
    <property type="project" value="TreeGrafter"/>
</dbReference>
<dbReference type="EMBL" id="MCRI01000004">
    <property type="protein sequence ID" value="ODN67661.1"/>
    <property type="molecule type" value="Genomic_DNA"/>
</dbReference>
<gene>
    <name evidence="9" type="primary">cry2</name>
    <name evidence="9" type="ORF">A9E74_00771</name>
</gene>
<dbReference type="GO" id="GO:0006139">
    <property type="term" value="P:nucleobase-containing compound metabolic process"/>
    <property type="evidence" value="ECO:0007669"/>
    <property type="project" value="UniProtKB-ARBA"/>
</dbReference>
<dbReference type="Pfam" id="PF00875">
    <property type="entry name" value="DNA_photolyase"/>
    <property type="match status" value="1"/>
</dbReference>
<evidence type="ECO:0000256" key="6">
    <source>
        <dbReference type="PIRSR" id="PIRSR602081-1"/>
    </source>
</evidence>
<feature type="binding site" evidence="6">
    <location>
        <position position="212"/>
    </location>
    <ligand>
        <name>FAD</name>
        <dbReference type="ChEBI" id="CHEBI:57692"/>
    </ligand>
</feature>
<keyword evidence="10" id="KW-1185">Reference proteome</keyword>
<evidence type="ECO:0000259" key="8">
    <source>
        <dbReference type="PROSITE" id="PS51645"/>
    </source>
</evidence>
<sequence>MARQPINIVWFKRDLRLADNAAFHAACEQDLPILLLYIVEPSLLADPHYSLRHWRFVWQSLQQLNQQLAADKTKVVVIEGEALGVFQELQQYFQINTVFSHQEIGLNITFDRDKTLKQYFSQQQISWHEFAQGAVIRAASTRDDWDKHWQQVMRAPLLEARWQRAQFIIDLPLVEFSSPAEWQQADDSFQYGGELTALSVLADFFAERGRHYHKHISSPDLSRQTCSRMSPYLAWGNISLRQIYQQLLQHWNDPGWRRPLAAFASRLHWHCHFMQKFESETAMEYRPVNRGYQNYPWREDKQSEVDLLAWQRGKTGFPLVDASMRCLIATGYINFRMRAMLVSFLCHQLHIDWQRGSYHLAQIFLDFEPGIHYPQLQMQAGVTGTNTIRIYNPTKQAEEQDPEGKFIREWLPELSELPNEIIHRPWEVTPMESMMLNFELGRDYPFPIVDIKATSKQSRDSLWAWRKRGDVQQENQRILRRHVRLSSR</sequence>
<dbReference type="STRING" id="291169.A9E74_00771"/>
<dbReference type="Gene3D" id="1.10.579.10">
    <property type="entry name" value="DNA Cyclobutane Dipyrimidine Photolyase, subunit A, domain 3"/>
    <property type="match status" value="1"/>
</dbReference>
<evidence type="ECO:0000313" key="9">
    <source>
        <dbReference type="EMBL" id="ODN67661.1"/>
    </source>
</evidence>
<dbReference type="GO" id="GO:0003904">
    <property type="term" value="F:deoxyribodipyrimidine photo-lyase activity"/>
    <property type="evidence" value="ECO:0007669"/>
    <property type="project" value="TreeGrafter"/>
</dbReference>
<dbReference type="PANTHER" id="PTHR11455">
    <property type="entry name" value="CRYPTOCHROME"/>
    <property type="match status" value="1"/>
</dbReference>
<dbReference type="InterPro" id="IPR036134">
    <property type="entry name" value="Crypto/Photolyase_FAD-like_sf"/>
</dbReference>
<dbReference type="Gene3D" id="1.25.40.80">
    <property type="match status" value="1"/>
</dbReference>
<dbReference type="AlphaFoldDB" id="A0A1E3GWE6"/>
<comment type="similarity">
    <text evidence="7">Belongs to the DNA photolyase family.</text>
</comment>
<organism evidence="9 10">
    <name type="scientific">Methylophaga muralis</name>
    <dbReference type="NCBI Taxonomy" id="291169"/>
    <lineage>
        <taxon>Bacteria</taxon>
        <taxon>Pseudomonadati</taxon>
        <taxon>Pseudomonadota</taxon>
        <taxon>Gammaproteobacteria</taxon>
        <taxon>Thiotrichales</taxon>
        <taxon>Piscirickettsiaceae</taxon>
        <taxon>Methylophaga</taxon>
    </lineage>
</organism>
<dbReference type="SUPFAM" id="SSF52425">
    <property type="entry name" value="Cryptochrome/photolyase, N-terminal domain"/>
    <property type="match status" value="1"/>
</dbReference>
<dbReference type="InterPro" id="IPR014729">
    <property type="entry name" value="Rossmann-like_a/b/a_fold"/>
</dbReference>
<protein>
    <submittedName>
        <fullName evidence="9">Cryptochrome-like protein cry2</fullName>
    </submittedName>
</protein>
<dbReference type="Gene3D" id="3.40.50.620">
    <property type="entry name" value="HUPs"/>
    <property type="match status" value="1"/>
</dbReference>
<dbReference type="InterPro" id="IPR018394">
    <property type="entry name" value="DNA_photolyase_1_CS_C"/>
</dbReference>
<keyword evidence="3 6" id="KW-0285">Flavoprotein</keyword>
<feature type="binding site" evidence="6">
    <location>
        <position position="263"/>
    </location>
    <ligand>
        <name>FAD</name>
        <dbReference type="ChEBI" id="CHEBI:57692"/>
    </ligand>
</feature>
<evidence type="ECO:0000256" key="3">
    <source>
        <dbReference type="ARBA" id="ARBA00022630"/>
    </source>
</evidence>
<dbReference type="GO" id="GO:0006950">
    <property type="term" value="P:response to stress"/>
    <property type="evidence" value="ECO:0007669"/>
    <property type="project" value="UniProtKB-ARBA"/>
</dbReference>
<name>A0A1E3GWE6_9GAMM</name>
<dbReference type="SUPFAM" id="SSF48173">
    <property type="entry name" value="Cryptochrome/photolyase FAD-binding domain"/>
    <property type="match status" value="1"/>
</dbReference>
<dbReference type="InterPro" id="IPR006050">
    <property type="entry name" value="DNA_photolyase_N"/>
</dbReference>
<dbReference type="InterPro" id="IPR002081">
    <property type="entry name" value="Cryptochrome/DNA_photolyase_1"/>
</dbReference>
<dbReference type="PANTHER" id="PTHR11455:SF9">
    <property type="entry name" value="CRYPTOCHROME CIRCADIAN CLOCK 5 ISOFORM X1"/>
    <property type="match status" value="1"/>
</dbReference>
<dbReference type="Pfam" id="PF03441">
    <property type="entry name" value="FAD_binding_7"/>
    <property type="match status" value="1"/>
</dbReference>
<evidence type="ECO:0000256" key="5">
    <source>
        <dbReference type="ARBA" id="ARBA00022991"/>
    </source>
</evidence>
<dbReference type="InterPro" id="IPR036155">
    <property type="entry name" value="Crypto/Photolyase_N_sf"/>
</dbReference>
<evidence type="ECO:0000256" key="4">
    <source>
        <dbReference type="ARBA" id="ARBA00022827"/>
    </source>
</evidence>
<dbReference type="PRINTS" id="PR00147">
    <property type="entry name" value="DNAPHOTLYASE"/>
</dbReference>
<evidence type="ECO:0000256" key="7">
    <source>
        <dbReference type="RuleBase" id="RU004182"/>
    </source>
</evidence>
<comment type="similarity">
    <text evidence="2">Belongs to the DNA photolyase class-1 family.</text>
</comment>
<dbReference type="PATRIC" id="fig|291169.3.peg.772"/>
<evidence type="ECO:0000313" key="10">
    <source>
        <dbReference type="Proteomes" id="UP000094379"/>
    </source>
</evidence>
<dbReference type="PROSITE" id="PS00394">
    <property type="entry name" value="DNA_PHOTOLYASES_1_1"/>
    <property type="match status" value="1"/>
</dbReference>
<dbReference type="RefSeq" id="WP_069295304.1">
    <property type="nucleotide sequence ID" value="NZ_MCRI01000004.1"/>
</dbReference>
<dbReference type="InterPro" id="IPR005101">
    <property type="entry name" value="Cryptochr/Photolyase_FAD-bd"/>
</dbReference>
<proteinExistence type="inferred from homology"/>
<dbReference type="PROSITE" id="PS51645">
    <property type="entry name" value="PHR_CRY_ALPHA_BETA"/>
    <property type="match status" value="1"/>
</dbReference>
<comment type="caution">
    <text evidence="9">The sequence shown here is derived from an EMBL/GenBank/DDBJ whole genome shotgun (WGS) entry which is preliminary data.</text>
</comment>
<dbReference type="GO" id="GO:0003677">
    <property type="term" value="F:DNA binding"/>
    <property type="evidence" value="ECO:0007669"/>
    <property type="project" value="TreeGrafter"/>
</dbReference>
<evidence type="ECO:0000256" key="2">
    <source>
        <dbReference type="ARBA" id="ARBA00005862"/>
    </source>
</evidence>
<evidence type="ECO:0000256" key="1">
    <source>
        <dbReference type="ARBA" id="ARBA00001932"/>
    </source>
</evidence>
<feature type="domain" description="Photolyase/cryptochrome alpha/beta" evidence="8">
    <location>
        <begin position="5"/>
        <end position="135"/>
    </location>
</feature>
<keyword evidence="5 7" id="KW-0157">Chromophore</keyword>
<comment type="cofactor">
    <cofactor evidence="6">
        <name>FAD</name>
        <dbReference type="ChEBI" id="CHEBI:57692"/>
    </cofactor>
    <text evidence="6">Binds 1 FAD per subunit.</text>
</comment>
<accession>A0A1E3GWE6</accession>
<keyword evidence="4 6" id="KW-0274">FAD</keyword>
<dbReference type="GO" id="GO:0009416">
    <property type="term" value="P:response to light stimulus"/>
    <property type="evidence" value="ECO:0007669"/>
    <property type="project" value="TreeGrafter"/>
</dbReference>
<dbReference type="Proteomes" id="UP000094379">
    <property type="component" value="Unassembled WGS sequence"/>
</dbReference>
<comment type="cofactor">
    <cofactor evidence="1">
        <name>(6R)-5,10-methylene-5,6,7,8-tetrahydrofolate</name>
        <dbReference type="ChEBI" id="CHEBI:15636"/>
    </cofactor>
</comment>
<reference evidence="9 10" key="1">
    <citation type="submission" date="2016-07" db="EMBL/GenBank/DDBJ databases">
        <title>Draft Genome Sequence of Methylophaga muralis Bur 1.</title>
        <authorList>
            <person name="Vasilenko O.V."/>
            <person name="Doronina N.V."/>
            <person name="Shmareva M.N."/>
            <person name="Tarlachkov S.V."/>
            <person name="Mustakhimov I."/>
            <person name="Trotsenko Y.A."/>
        </authorList>
    </citation>
    <scope>NUCLEOTIDE SEQUENCE [LARGE SCALE GENOMIC DNA]</scope>
    <source>
        <strain evidence="9 10">Bur 1</strain>
    </source>
</reference>